<gene>
    <name evidence="1" type="ORF">AMSG_11609</name>
</gene>
<dbReference type="AlphaFoldDB" id="A0A0L0DE34"/>
<dbReference type="GeneID" id="25569524"/>
<protein>
    <submittedName>
        <fullName evidence="1">Uncharacterized protein</fullName>
    </submittedName>
</protein>
<keyword evidence="2" id="KW-1185">Reference proteome</keyword>
<evidence type="ECO:0000313" key="2">
    <source>
        <dbReference type="Proteomes" id="UP000054408"/>
    </source>
</evidence>
<accession>A0A0L0DE34</accession>
<dbReference type="RefSeq" id="XP_013762588.1">
    <property type="nucleotide sequence ID" value="XM_013907134.1"/>
</dbReference>
<dbReference type="EMBL" id="GL349435">
    <property type="protein sequence ID" value="KNC50495.1"/>
    <property type="molecule type" value="Genomic_DNA"/>
</dbReference>
<dbReference type="Proteomes" id="UP000054408">
    <property type="component" value="Unassembled WGS sequence"/>
</dbReference>
<organism evidence="1 2">
    <name type="scientific">Thecamonas trahens ATCC 50062</name>
    <dbReference type="NCBI Taxonomy" id="461836"/>
    <lineage>
        <taxon>Eukaryota</taxon>
        <taxon>Apusozoa</taxon>
        <taxon>Apusomonadida</taxon>
        <taxon>Apusomonadidae</taxon>
        <taxon>Thecamonas</taxon>
    </lineage>
</organism>
<sequence length="126" mass="14960">MEDRKERRGRRCSALGRVSERDRVLRRLQRVLLLGQSPVTRFKLKDLITQIGEVRHLLRREFGRCRRPRLKVGPCRPMLQLKHFRRFLTRKRVSWHRFRLGLGLGLKLDPPERVHHAGCVRLVAAA</sequence>
<proteinExistence type="predicted"/>
<reference evidence="1 2" key="1">
    <citation type="submission" date="2010-05" db="EMBL/GenBank/DDBJ databases">
        <title>The Genome Sequence of Thecamonas trahens ATCC 50062.</title>
        <authorList>
            <consortium name="The Broad Institute Genome Sequencing Platform"/>
            <person name="Russ C."/>
            <person name="Cuomo C."/>
            <person name="Shea T."/>
            <person name="Young S.K."/>
            <person name="Zeng Q."/>
            <person name="Koehrsen M."/>
            <person name="Haas B."/>
            <person name="Borodovsky M."/>
            <person name="Guigo R."/>
            <person name="Alvarado L."/>
            <person name="Berlin A."/>
            <person name="Bochicchio J."/>
            <person name="Borenstein D."/>
            <person name="Chapman S."/>
            <person name="Chen Z."/>
            <person name="Freedman E."/>
            <person name="Gellesch M."/>
            <person name="Goldberg J."/>
            <person name="Griggs A."/>
            <person name="Gujja S."/>
            <person name="Heilman E."/>
            <person name="Heiman D."/>
            <person name="Hepburn T."/>
            <person name="Howarth C."/>
            <person name="Jen D."/>
            <person name="Larson L."/>
            <person name="Mehta T."/>
            <person name="Park D."/>
            <person name="Pearson M."/>
            <person name="Roberts A."/>
            <person name="Saif S."/>
            <person name="Shenoy N."/>
            <person name="Sisk P."/>
            <person name="Stolte C."/>
            <person name="Sykes S."/>
            <person name="Thomson T."/>
            <person name="Walk T."/>
            <person name="White J."/>
            <person name="Yandava C."/>
            <person name="Burger G."/>
            <person name="Gray M.W."/>
            <person name="Holland P.W.H."/>
            <person name="King N."/>
            <person name="Lang F.B.F."/>
            <person name="Roger A.J."/>
            <person name="Ruiz-Trillo I."/>
            <person name="Lander E."/>
            <person name="Nusbaum C."/>
        </authorList>
    </citation>
    <scope>NUCLEOTIDE SEQUENCE [LARGE SCALE GENOMIC DNA]</scope>
    <source>
        <strain evidence="1 2">ATCC 50062</strain>
    </source>
</reference>
<name>A0A0L0DE34_THETB</name>
<evidence type="ECO:0000313" key="1">
    <source>
        <dbReference type="EMBL" id="KNC50495.1"/>
    </source>
</evidence>